<accession>A0ABN9VU53</accession>
<protein>
    <submittedName>
        <fullName evidence="2">Uncharacterized protein</fullName>
    </submittedName>
</protein>
<sequence>MGFANHFNFMMRSLSSFGQMAQLGSALATAQAKQTAGHGSSGNAPTTPTQPSTMQTHELASALTTMPQGPPSAGPTGNADGAPQQRGTEDDSRRQNTVRRLAEFVYNGEPAGPAVALEDQRDCKRLRAEMGALSKRTGSLEESTQQVVSKNAEGANQGVKQLMAMMQHREDPWLRGRGGRGNPGGKGSGGDITDHIGAAVEGCAFQKTMAAELHAEALGHIGVSATRREAKALAESLPMEFKPKLESLGATEEQYKEASTEAVGNLLFRYLVDDGTWSSAPLQDSPP</sequence>
<organism evidence="2 3">
    <name type="scientific">Prorocentrum cordatum</name>
    <dbReference type="NCBI Taxonomy" id="2364126"/>
    <lineage>
        <taxon>Eukaryota</taxon>
        <taxon>Sar</taxon>
        <taxon>Alveolata</taxon>
        <taxon>Dinophyceae</taxon>
        <taxon>Prorocentrales</taxon>
        <taxon>Prorocentraceae</taxon>
        <taxon>Prorocentrum</taxon>
    </lineage>
</organism>
<feature type="region of interest" description="Disordered" evidence="1">
    <location>
        <begin position="31"/>
        <end position="95"/>
    </location>
</feature>
<gene>
    <name evidence="2" type="ORF">PCOR1329_LOCUS60211</name>
</gene>
<keyword evidence="3" id="KW-1185">Reference proteome</keyword>
<reference evidence="2" key="1">
    <citation type="submission" date="2023-10" db="EMBL/GenBank/DDBJ databases">
        <authorList>
            <person name="Chen Y."/>
            <person name="Shah S."/>
            <person name="Dougan E. K."/>
            <person name="Thang M."/>
            <person name="Chan C."/>
        </authorList>
    </citation>
    <scope>NUCLEOTIDE SEQUENCE [LARGE SCALE GENOMIC DNA]</scope>
</reference>
<dbReference type="Proteomes" id="UP001189429">
    <property type="component" value="Unassembled WGS sequence"/>
</dbReference>
<evidence type="ECO:0000313" key="2">
    <source>
        <dbReference type="EMBL" id="CAK0875569.1"/>
    </source>
</evidence>
<dbReference type="EMBL" id="CAUYUJ010017529">
    <property type="protein sequence ID" value="CAK0875569.1"/>
    <property type="molecule type" value="Genomic_DNA"/>
</dbReference>
<evidence type="ECO:0000256" key="1">
    <source>
        <dbReference type="SAM" id="MobiDB-lite"/>
    </source>
</evidence>
<feature type="compositionally biased region" description="Polar residues" evidence="1">
    <location>
        <begin position="31"/>
        <end position="44"/>
    </location>
</feature>
<proteinExistence type="predicted"/>
<evidence type="ECO:0000313" key="3">
    <source>
        <dbReference type="Proteomes" id="UP001189429"/>
    </source>
</evidence>
<feature type="compositionally biased region" description="Low complexity" evidence="1">
    <location>
        <begin position="45"/>
        <end position="56"/>
    </location>
</feature>
<comment type="caution">
    <text evidence="2">The sequence shown here is derived from an EMBL/GenBank/DDBJ whole genome shotgun (WGS) entry which is preliminary data.</text>
</comment>
<name>A0ABN9VU53_9DINO</name>